<name>X0WBG5_9ZZZZ</name>
<organism evidence="2">
    <name type="scientific">marine sediment metagenome</name>
    <dbReference type="NCBI Taxonomy" id="412755"/>
    <lineage>
        <taxon>unclassified sequences</taxon>
        <taxon>metagenomes</taxon>
        <taxon>ecological metagenomes</taxon>
    </lineage>
</organism>
<protein>
    <submittedName>
        <fullName evidence="2">Uncharacterized protein</fullName>
    </submittedName>
</protein>
<comment type="caution">
    <text evidence="2">The sequence shown here is derived from an EMBL/GenBank/DDBJ whole genome shotgun (WGS) entry which is preliminary data.</text>
</comment>
<proteinExistence type="predicted"/>
<feature type="non-terminal residue" evidence="2">
    <location>
        <position position="179"/>
    </location>
</feature>
<accession>X0WBG5</accession>
<evidence type="ECO:0000256" key="1">
    <source>
        <dbReference type="SAM" id="MobiDB-lite"/>
    </source>
</evidence>
<reference evidence="2" key="1">
    <citation type="journal article" date="2014" name="Front. Microbiol.">
        <title>High frequency of phylogenetically diverse reductive dehalogenase-homologous genes in deep subseafloor sedimentary metagenomes.</title>
        <authorList>
            <person name="Kawai M."/>
            <person name="Futagami T."/>
            <person name="Toyoda A."/>
            <person name="Takaki Y."/>
            <person name="Nishi S."/>
            <person name="Hori S."/>
            <person name="Arai W."/>
            <person name="Tsubouchi T."/>
            <person name="Morono Y."/>
            <person name="Uchiyama I."/>
            <person name="Ito T."/>
            <person name="Fujiyama A."/>
            <person name="Inagaki F."/>
            <person name="Takami H."/>
        </authorList>
    </citation>
    <scope>NUCLEOTIDE SEQUENCE</scope>
    <source>
        <strain evidence="2">Expedition CK06-06</strain>
    </source>
</reference>
<dbReference type="AlphaFoldDB" id="X0WBG5"/>
<gene>
    <name evidence="2" type="ORF">S01H1_48469</name>
</gene>
<dbReference type="EMBL" id="BARS01031123">
    <property type="protein sequence ID" value="GAG27980.1"/>
    <property type="molecule type" value="Genomic_DNA"/>
</dbReference>
<evidence type="ECO:0000313" key="2">
    <source>
        <dbReference type="EMBL" id="GAG27980.1"/>
    </source>
</evidence>
<sequence length="179" mass="19444">MPRESFLLQDINSDQPASDLPPNIWSGGNNVVMRRGIAQRASRGVDAFGTPLAPPLNVFSSIDETLNSWVYPFDDPGGLGKGFGVTNGNSHEDITPVPFSDPWIDSTDNQFTWGSVSGLPFINWARGAVYWDRNFAAATPMVPLPGTDPDGDPDDTYVPLSKSKRAHANRIIAINTNDD</sequence>
<feature type="region of interest" description="Disordered" evidence="1">
    <location>
        <begin position="1"/>
        <end position="21"/>
    </location>
</feature>